<dbReference type="Proteomes" id="UP001162483">
    <property type="component" value="Unassembled WGS sequence"/>
</dbReference>
<proteinExistence type="predicted"/>
<protein>
    <submittedName>
        <fullName evidence="1">Uncharacterized protein</fullName>
    </submittedName>
</protein>
<accession>A0ABN9G248</accession>
<keyword evidence="2" id="KW-1185">Reference proteome</keyword>
<evidence type="ECO:0000313" key="1">
    <source>
        <dbReference type="EMBL" id="CAI9603004.1"/>
    </source>
</evidence>
<organism evidence="1 2">
    <name type="scientific">Staurois parvus</name>
    <dbReference type="NCBI Taxonomy" id="386267"/>
    <lineage>
        <taxon>Eukaryota</taxon>
        <taxon>Metazoa</taxon>
        <taxon>Chordata</taxon>
        <taxon>Craniata</taxon>
        <taxon>Vertebrata</taxon>
        <taxon>Euteleostomi</taxon>
        <taxon>Amphibia</taxon>
        <taxon>Batrachia</taxon>
        <taxon>Anura</taxon>
        <taxon>Neobatrachia</taxon>
        <taxon>Ranoidea</taxon>
        <taxon>Ranidae</taxon>
        <taxon>Staurois</taxon>
    </lineage>
</organism>
<sequence length="59" mass="6464">IYPSTATKNRNPLNGHQIPLQTWILPCKISSDIFTGLYIASRGGLTIWKLGHCPSAQGQ</sequence>
<dbReference type="EMBL" id="CATNWA010017775">
    <property type="protein sequence ID" value="CAI9603004.1"/>
    <property type="molecule type" value="Genomic_DNA"/>
</dbReference>
<feature type="non-terminal residue" evidence="1">
    <location>
        <position position="1"/>
    </location>
</feature>
<name>A0ABN9G248_9NEOB</name>
<reference evidence="1" key="1">
    <citation type="submission" date="2023-05" db="EMBL/GenBank/DDBJ databases">
        <authorList>
            <person name="Stuckert A."/>
        </authorList>
    </citation>
    <scope>NUCLEOTIDE SEQUENCE</scope>
</reference>
<gene>
    <name evidence="1" type="ORF">SPARVUS_LOCUS13248166</name>
</gene>
<comment type="caution">
    <text evidence="1">The sequence shown here is derived from an EMBL/GenBank/DDBJ whole genome shotgun (WGS) entry which is preliminary data.</text>
</comment>
<evidence type="ECO:0000313" key="2">
    <source>
        <dbReference type="Proteomes" id="UP001162483"/>
    </source>
</evidence>